<evidence type="ECO:0000313" key="2">
    <source>
        <dbReference type="EMBL" id="MBF8642722.1"/>
    </source>
</evidence>
<proteinExistence type="predicted"/>
<dbReference type="EMBL" id="JADMCD010000011">
    <property type="protein sequence ID" value="MBF8642722.1"/>
    <property type="molecule type" value="Genomic_DNA"/>
</dbReference>
<gene>
    <name evidence="2" type="ORF">IRZ65_18780</name>
    <name evidence="3" type="ORF">NCTC11842_05878</name>
</gene>
<accession>A0A2X2D9H7</accession>
<dbReference type="CDD" id="cd09872">
    <property type="entry name" value="PIN_Sll0205-like"/>
    <property type="match status" value="1"/>
</dbReference>
<evidence type="ECO:0000313" key="5">
    <source>
        <dbReference type="Proteomes" id="UP000626180"/>
    </source>
</evidence>
<reference evidence="3 4" key="1">
    <citation type="submission" date="2018-06" db="EMBL/GenBank/DDBJ databases">
        <authorList>
            <consortium name="Pathogen Informatics"/>
            <person name="Doyle S."/>
        </authorList>
    </citation>
    <scope>NUCLEOTIDE SEQUENCE [LARGE SCALE GENOMIC DNA]</scope>
    <source>
        <strain evidence="3 4">NCTC11842</strain>
    </source>
</reference>
<dbReference type="PANTHER" id="PTHR36173">
    <property type="entry name" value="RIBONUCLEASE VAPC16-RELATED"/>
    <property type="match status" value="1"/>
</dbReference>
<evidence type="ECO:0000313" key="4">
    <source>
        <dbReference type="Proteomes" id="UP000250443"/>
    </source>
</evidence>
<dbReference type="InterPro" id="IPR052919">
    <property type="entry name" value="TA_system_RNase"/>
</dbReference>
<name>A0A2X2D9H7_PSELU</name>
<reference evidence="2 5" key="2">
    <citation type="submission" date="2020-10" db="EMBL/GenBank/DDBJ databases">
        <title>Genome sequences of Pseudomonas isolates.</title>
        <authorList>
            <person name="Wessels L."/>
            <person name="Reich F."/>
            <person name="Hammerl J."/>
        </authorList>
    </citation>
    <scope>NUCLEOTIDE SEQUENCE [LARGE SCALE GENOMIC DNA]</scope>
    <source>
        <strain evidence="2 5">20-MO00624-0</strain>
    </source>
</reference>
<sequence length="128" mass="14135">MTLIVDTHLLLWACFDSTKLPKQALPLLTGPGMLYFSAASIWEIGIKRALNKPDFPYDPAVTRTALIGAGYRELPISSSHSITAAALPSHHNDPFDRLLIGQAIEEGMFLLTCDHILTKYQAPIRYLG</sequence>
<keyword evidence="5" id="KW-1185">Reference proteome</keyword>
<feature type="domain" description="PIN" evidence="1">
    <location>
        <begin position="4"/>
        <end position="120"/>
    </location>
</feature>
<dbReference type="InterPro" id="IPR029060">
    <property type="entry name" value="PIN-like_dom_sf"/>
</dbReference>
<dbReference type="Proteomes" id="UP000250443">
    <property type="component" value="Unassembled WGS sequence"/>
</dbReference>
<dbReference type="Proteomes" id="UP000626180">
    <property type="component" value="Unassembled WGS sequence"/>
</dbReference>
<evidence type="ECO:0000259" key="1">
    <source>
        <dbReference type="Pfam" id="PF01850"/>
    </source>
</evidence>
<dbReference type="Pfam" id="PF01850">
    <property type="entry name" value="PIN"/>
    <property type="match status" value="1"/>
</dbReference>
<dbReference type="AlphaFoldDB" id="A0A2X2D9H7"/>
<dbReference type="InterPro" id="IPR002716">
    <property type="entry name" value="PIN_dom"/>
</dbReference>
<dbReference type="EMBL" id="UAUF01000016">
    <property type="protein sequence ID" value="SPZ16838.1"/>
    <property type="molecule type" value="Genomic_DNA"/>
</dbReference>
<dbReference type="RefSeq" id="WP_073450483.1">
    <property type="nucleotide sequence ID" value="NZ_CP053066.1"/>
</dbReference>
<organism evidence="3 4">
    <name type="scientific">Pseudomonas luteola</name>
    <dbReference type="NCBI Taxonomy" id="47886"/>
    <lineage>
        <taxon>Bacteria</taxon>
        <taxon>Pseudomonadati</taxon>
        <taxon>Pseudomonadota</taxon>
        <taxon>Gammaproteobacteria</taxon>
        <taxon>Pseudomonadales</taxon>
        <taxon>Pseudomonadaceae</taxon>
        <taxon>Pseudomonas</taxon>
    </lineage>
</organism>
<protein>
    <submittedName>
        <fullName evidence="2">Type II toxin-antitoxin system VapC family toxin</fullName>
    </submittedName>
</protein>
<dbReference type="SUPFAM" id="SSF88723">
    <property type="entry name" value="PIN domain-like"/>
    <property type="match status" value="1"/>
</dbReference>
<dbReference type="InterPro" id="IPR041705">
    <property type="entry name" value="PIN_Sll0205"/>
</dbReference>
<dbReference type="PANTHER" id="PTHR36173:SF2">
    <property type="entry name" value="RIBONUCLEASE VAPC16"/>
    <property type="match status" value="1"/>
</dbReference>
<evidence type="ECO:0000313" key="3">
    <source>
        <dbReference type="EMBL" id="SPZ16838.1"/>
    </source>
</evidence>